<feature type="domain" description="ABC transmembrane type-1" evidence="12">
    <location>
        <begin position="281"/>
        <end position="432"/>
    </location>
</feature>
<comment type="subcellular location">
    <subcellularLocation>
        <location evidence="1">Membrane</location>
        <topology evidence="1">Multi-pass membrane protein</topology>
    </subcellularLocation>
</comment>
<dbReference type="Pfam" id="PF00664">
    <property type="entry name" value="ABC_membrane"/>
    <property type="match status" value="1"/>
</dbReference>
<dbReference type="Gene3D" id="3.40.50.300">
    <property type="entry name" value="P-loop containing nucleotide triphosphate hydrolases"/>
    <property type="match status" value="2"/>
</dbReference>
<evidence type="ECO:0000259" key="12">
    <source>
        <dbReference type="PROSITE" id="PS50929"/>
    </source>
</evidence>
<evidence type="ECO:0000256" key="5">
    <source>
        <dbReference type="ARBA" id="ARBA00022741"/>
    </source>
</evidence>
<dbReference type="GO" id="GO:0140359">
    <property type="term" value="F:ABC-type transporter activity"/>
    <property type="evidence" value="ECO:0007669"/>
    <property type="project" value="InterPro"/>
</dbReference>
<evidence type="ECO:0000256" key="4">
    <source>
        <dbReference type="ARBA" id="ARBA00022737"/>
    </source>
</evidence>
<dbReference type="AlphaFoldDB" id="U4UHV1"/>
<dbReference type="PANTHER" id="PTHR24223">
    <property type="entry name" value="ATP-BINDING CASSETTE SUB-FAMILY C"/>
    <property type="match status" value="1"/>
</dbReference>
<evidence type="ECO:0000256" key="6">
    <source>
        <dbReference type="ARBA" id="ARBA00022840"/>
    </source>
</evidence>
<dbReference type="CDD" id="cd03250">
    <property type="entry name" value="ABCC_MRP_domain1"/>
    <property type="match status" value="1"/>
</dbReference>
<evidence type="ECO:0008006" key="15">
    <source>
        <dbReference type="Google" id="ProtNLM"/>
    </source>
</evidence>
<keyword evidence="6" id="KW-0067">ATP-binding</keyword>
<evidence type="ECO:0000256" key="3">
    <source>
        <dbReference type="ARBA" id="ARBA00022692"/>
    </source>
</evidence>
<dbReference type="Gene3D" id="1.20.1560.10">
    <property type="entry name" value="ABC transporter type 1, transmembrane domain"/>
    <property type="match status" value="1"/>
</dbReference>
<dbReference type="PROSITE" id="PS50893">
    <property type="entry name" value="ABC_TRANSPORTER_2"/>
    <property type="match status" value="2"/>
</dbReference>
<reference evidence="13 14" key="1">
    <citation type="journal article" date="2013" name="Genome Biol.">
        <title>Draft genome of the mountain pine beetle, Dendroctonus ponderosae Hopkins, a major forest pest.</title>
        <authorList>
            <person name="Keeling C.I."/>
            <person name="Yuen M.M."/>
            <person name="Liao N.Y."/>
            <person name="Docking T.R."/>
            <person name="Chan S.K."/>
            <person name="Taylor G.A."/>
            <person name="Palmquist D.L."/>
            <person name="Jackman S.D."/>
            <person name="Nguyen A."/>
            <person name="Li M."/>
            <person name="Henderson H."/>
            <person name="Janes J.K."/>
            <person name="Zhao Y."/>
            <person name="Pandoh P."/>
            <person name="Moore R."/>
            <person name="Sperling F.A."/>
            <person name="Huber D.P."/>
            <person name="Birol I."/>
            <person name="Jones S.J."/>
            <person name="Bohlmann J."/>
        </authorList>
    </citation>
    <scope>NUCLEOTIDE SEQUENCE</scope>
</reference>
<dbReference type="CDD" id="cd18580">
    <property type="entry name" value="ABC_6TM_ABCC_D2"/>
    <property type="match status" value="1"/>
</dbReference>
<dbReference type="FunFam" id="3.40.50.300:FF:000973">
    <property type="entry name" value="Multidrug resistance-associated protein 4"/>
    <property type="match status" value="1"/>
</dbReference>
<dbReference type="GO" id="GO:0016887">
    <property type="term" value="F:ATP hydrolysis activity"/>
    <property type="evidence" value="ECO:0007669"/>
    <property type="project" value="InterPro"/>
</dbReference>
<dbReference type="PROSITE" id="PS50929">
    <property type="entry name" value="ABC_TM1F"/>
    <property type="match status" value="1"/>
</dbReference>
<dbReference type="Pfam" id="PF00005">
    <property type="entry name" value="ABC_tran"/>
    <property type="match status" value="2"/>
</dbReference>
<dbReference type="FunFam" id="3.40.50.300:FF:003492">
    <property type="entry name" value="AGAP012735-PA"/>
    <property type="match status" value="1"/>
</dbReference>
<evidence type="ECO:0000256" key="10">
    <source>
        <dbReference type="SAM" id="Phobius"/>
    </source>
</evidence>
<dbReference type="GO" id="GO:0016020">
    <property type="term" value="C:membrane"/>
    <property type="evidence" value="ECO:0007669"/>
    <property type="project" value="UniProtKB-SubCell"/>
</dbReference>
<sequence length="745" mass="83276">MYPMAISIGAETLVCIKRLEDFLLLEERQEYSVERIEAPEVSLKCISASWVPNAPTLRNINLVVPKGCLCAIVGPVGAGKSSILQRMDEHFYRFQLLLGELAPTVGTIKMGGEISYASQEPWLFAASVRKNILFGNDYNSALYKKVTKACALESDFLQLPHGDRTTVGERGVSLSGGQRARINLARAVYRQADVYLLDDPLSAVDTHVGKHLFDKCIIKHLRGKTRILVTHQLQYLKKADLIIVLNEANSTSPEPLLKNSTYFYNHTENSATKQSILGIPFSSIFDELEIGQTIYSLLKTDVAMIVYGCSILLVIALTVGRSFLFFNATMKASRNIHSNMFHCLLKAPMRFFDINPSGRVLNRFSKDIGAIDEILPRVLLEAIQIFLVMGNSLLVVTISNYYMLIAIVLLGGIFLKVRTWYIASSRAIKHLEGIECFNLLYILADGQAPNGSMVGLALSQAMVLTGMLQYGMKQTAEVINQLTSVERVLHPAAASRVNFPNLGGHCWAHRGRKILPHIGAFPARPYRRQRFNRRPQHESCGPSGLEEEDIDHPSGAGSLQRDAQVQFRPVWGVSRPATVDSAGRSMRWNKGNIPKALFKVELKDVVASLHFEVSEGGTNFSLGQRQLLCLARALLRNNKVMILDEATANVDALTDNLIQRTIRRKFSHCTVLTIAHRLNTIMDSNRVLVMSRGEILEFDHPHNLLQNPKGCFTRMVMETGTSMTEQLRNVALSAWNERDEEMFFD</sequence>
<dbReference type="InterPro" id="IPR027417">
    <property type="entry name" value="P-loop_NTPase"/>
</dbReference>
<dbReference type="SUPFAM" id="SSF90123">
    <property type="entry name" value="ABC transporter transmembrane region"/>
    <property type="match status" value="1"/>
</dbReference>
<evidence type="ECO:0000256" key="8">
    <source>
        <dbReference type="ARBA" id="ARBA00023136"/>
    </source>
</evidence>
<keyword evidence="8 10" id="KW-0472">Membrane</keyword>
<evidence type="ECO:0000256" key="7">
    <source>
        <dbReference type="ARBA" id="ARBA00022989"/>
    </source>
</evidence>
<protein>
    <recommendedName>
        <fullName evidence="15">ABC transporter domain-containing protein</fullName>
    </recommendedName>
</protein>
<dbReference type="GO" id="GO:0005524">
    <property type="term" value="F:ATP binding"/>
    <property type="evidence" value="ECO:0007669"/>
    <property type="project" value="UniProtKB-KW"/>
</dbReference>
<dbReference type="PROSITE" id="PS00211">
    <property type="entry name" value="ABC_TRANSPORTER_1"/>
    <property type="match status" value="2"/>
</dbReference>
<dbReference type="OrthoDB" id="6500128at2759"/>
<dbReference type="STRING" id="77166.U4UHV1"/>
<feature type="domain" description="ABC transporter" evidence="11">
    <location>
        <begin position="393"/>
        <end position="717"/>
    </location>
</feature>
<feature type="transmembrane region" description="Helical" evidence="10">
    <location>
        <begin position="401"/>
        <end position="421"/>
    </location>
</feature>
<accession>U4UHV1</accession>
<dbReference type="InterPro" id="IPR050173">
    <property type="entry name" value="ABC_transporter_C-like"/>
</dbReference>
<keyword evidence="5" id="KW-0547">Nucleotide-binding</keyword>
<keyword evidence="4" id="KW-0677">Repeat</keyword>
<dbReference type="InterPro" id="IPR011527">
    <property type="entry name" value="ABC1_TM_dom"/>
</dbReference>
<dbReference type="InterPro" id="IPR003439">
    <property type="entry name" value="ABC_transporter-like_ATP-bd"/>
</dbReference>
<dbReference type="Proteomes" id="UP000030742">
    <property type="component" value="Unassembled WGS sequence"/>
</dbReference>
<gene>
    <name evidence="13" type="ORF">D910_10862</name>
</gene>
<name>U4UHV1_DENPD</name>
<keyword evidence="3 10" id="KW-0812">Transmembrane</keyword>
<dbReference type="InterPro" id="IPR044726">
    <property type="entry name" value="ABCC_6TM_D2"/>
</dbReference>
<keyword evidence="2" id="KW-0813">Transport</keyword>
<feature type="region of interest" description="Disordered" evidence="9">
    <location>
        <begin position="530"/>
        <end position="560"/>
    </location>
</feature>
<feature type="transmembrane region" description="Helical" evidence="10">
    <location>
        <begin position="304"/>
        <end position="326"/>
    </location>
</feature>
<evidence type="ECO:0000259" key="11">
    <source>
        <dbReference type="PROSITE" id="PS50893"/>
    </source>
</evidence>
<evidence type="ECO:0000256" key="1">
    <source>
        <dbReference type="ARBA" id="ARBA00004141"/>
    </source>
</evidence>
<dbReference type="SUPFAM" id="SSF52540">
    <property type="entry name" value="P-loop containing nucleoside triphosphate hydrolases"/>
    <property type="match status" value="2"/>
</dbReference>
<organism evidence="13 14">
    <name type="scientific">Dendroctonus ponderosae</name>
    <name type="common">Mountain pine beetle</name>
    <dbReference type="NCBI Taxonomy" id="77166"/>
    <lineage>
        <taxon>Eukaryota</taxon>
        <taxon>Metazoa</taxon>
        <taxon>Ecdysozoa</taxon>
        <taxon>Arthropoda</taxon>
        <taxon>Hexapoda</taxon>
        <taxon>Insecta</taxon>
        <taxon>Pterygota</taxon>
        <taxon>Neoptera</taxon>
        <taxon>Endopterygota</taxon>
        <taxon>Coleoptera</taxon>
        <taxon>Polyphaga</taxon>
        <taxon>Cucujiformia</taxon>
        <taxon>Curculionidae</taxon>
        <taxon>Scolytinae</taxon>
        <taxon>Dendroctonus</taxon>
    </lineage>
</organism>
<feature type="domain" description="ABC transporter" evidence="11">
    <location>
        <begin position="41"/>
        <end position="272"/>
    </location>
</feature>
<evidence type="ECO:0000256" key="9">
    <source>
        <dbReference type="SAM" id="MobiDB-lite"/>
    </source>
</evidence>
<dbReference type="InterPro" id="IPR017871">
    <property type="entry name" value="ABC_transporter-like_CS"/>
</dbReference>
<proteinExistence type="predicted"/>
<evidence type="ECO:0000313" key="13">
    <source>
        <dbReference type="EMBL" id="ERL93574.1"/>
    </source>
</evidence>
<dbReference type="PANTHER" id="PTHR24223:SF415">
    <property type="entry name" value="FI20190P1"/>
    <property type="match status" value="1"/>
</dbReference>
<keyword evidence="7 10" id="KW-1133">Transmembrane helix</keyword>
<evidence type="ECO:0000256" key="2">
    <source>
        <dbReference type="ARBA" id="ARBA00022448"/>
    </source>
</evidence>
<dbReference type="EMBL" id="KB632364">
    <property type="protein sequence ID" value="ERL93574.1"/>
    <property type="molecule type" value="Genomic_DNA"/>
</dbReference>
<dbReference type="InterPro" id="IPR036640">
    <property type="entry name" value="ABC1_TM_sf"/>
</dbReference>
<evidence type="ECO:0000313" key="14">
    <source>
        <dbReference type="Proteomes" id="UP000030742"/>
    </source>
</evidence>